<accession>A0A6J6RQM9</accession>
<sequence>MTTDDVTIVGVSGGSHALAAAYPHLMELAGRYDATGDQLRRWAGRATRTLADDDLVESAVLSPSTFAAAETAVLATSAGPDGLLTESLAWESDAVLIRVSVASLRATDELVRATFEVLDHLAGRSVGFALSASAPVWLPTAALAWLLWPTLPAALRSDLEARAPGAADRLETWLTDHPAAVQHLVNGGGGLLDGLWDGATPLTPGGPFGVATFTLDTESAAGVLAGLYDDGIPVTVPRDDLSGAASGDQPASVEALLAHLGQVNDLSGDDVGGTIEVQTLTAPDGRTSHVVYLPGTDDLTTLPWTQDGDVRDLGTNFLLVGGADNAYQQGILDAMHQAGIDADEPVLLAGHSQGGMAAAAILSQGSDFDVTHVVTAGSPTAQVDGFPAGSHVLSLENDGDVVPLLDGEDNRDSPEQVTVRLDGGPSGLAGHHGLDTYAAGGAAVDASTAPSLVDQVASLQESGFLGSGATVTSQVFQITRG</sequence>
<dbReference type="InterPro" id="IPR029058">
    <property type="entry name" value="AB_hydrolase_fold"/>
</dbReference>
<reference evidence="1" key="1">
    <citation type="submission" date="2020-05" db="EMBL/GenBank/DDBJ databases">
        <authorList>
            <person name="Chiriac C."/>
            <person name="Salcher M."/>
            <person name="Ghai R."/>
            <person name="Kavagutti S V."/>
        </authorList>
    </citation>
    <scope>NUCLEOTIDE SEQUENCE</scope>
</reference>
<dbReference type="Gene3D" id="3.40.50.1820">
    <property type="entry name" value="alpha/beta hydrolase"/>
    <property type="match status" value="1"/>
</dbReference>
<dbReference type="AlphaFoldDB" id="A0A6J6RQM9"/>
<protein>
    <submittedName>
        <fullName evidence="1">Unannotated protein</fullName>
    </submittedName>
</protein>
<dbReference type="SUPFAM" id="SSF53474">
    <property type="entry name" value="alpha/beta-Hydrolases"/>
    <property type="match status" value="1"/>
</dbReference>
<gene>
    <name evidence="1" type="ORF">UFOPK2579_02227</name>
</gene>
<evidence type="ECO:0000313" key="1">
    <source>
        <dbReference type="EMBL" id="CAB4724844.1"/>
    </source>
</evidence>
<organism evidence="1">
    <name type="scientific">freshwater metagenome</name>
    <dbReference type="NCBI Taxonomy" id="449393"/>
    <lineage>
        <taxon>unclassified sequences</taxon>
        <taxon>metagenomes</taxon>
        <taxon>ecological metagenomes</taxon>
    </lineage>
</organism>
<dbReference type="EMBL" id="CAEZXR010000313">
    <property type="protein sequence ID" value="CAB4724844.1"/>
    <property type="molecule type" value="Genomic_DNA"/>
</dbReference>
<name>A0A6J6RQM9_9ZZZZ</name>
<proteinExistence type="predicted"/>